<dbReference type="Proteomes" id="UP000289784">
    <property type="component" value="Unassembled WGS sequence"/>
</dbReference>
<keyword evidence="7" id="KW-0547">Nucleotide-binding</keyword>
<protein>
    <recommendedName>
        <fullName evidence="3">histidine kinase</fullName>
        <ecNumber evidence="3">2.7.13.3</ecNumber>
    </recommendedName>
</protein>
<feature type="domain" description="PAS" evidence="16">
    <location>
        <begin position="334"/>
        <end position="388"/>
    </location>
</feature>
<evidence type="ECO:0000256" key="12">
    <source>
        <dbReference type="ARBA" id="ARBA00023136"/>
    </source>
</evidence>
<evidence type="ECO:0000313" key="18">
    <source>
        <dbReference type="EMBL" id="RXR03522.1"/>
    </source>
</evidence>
<dbReference type="GO" id="GO:0005524">
    <property type="term" value="F:ATP binding"/>
    <property type="evidence" value="ECO:0007669"/>
    <property type="project" value="UniProtKB-KW"/>
</dbReference>
<dbReference type="GO" id="GO:0000155">
    <property type="term" value="F:phosphorelay sensor kinase activity"/>
    <property type="evidence" value="ECO:0007669"/>
    <property type="project" value="InterPro"/>
</dbReference>
<dbReference type="CDD" id="cd00082">
    <property type="entry name" value="HisKA"/>
    <property type="match status" value="1"/>
</dbReference>
<dbReference type="InterPro" id="IPR003594">
    <property type="entry name" value="HATPase_dom"/>
</dbReference>
<evidence type="ECO:0000256" key="13">
    <source>
        <dbReference type="SAM" id="MobiDB-lite"/>
    </source>
</evidence>
<dbReference type="CDD" id="cd00130">
    <property type="entry name" value="PAS"/>
    <property type="match status" value="1"/>
</dbReference>
<keyword evidence="9" id="KW-0067">ATP-binding</keyword>
<gene>
    <name evidence="18" type="ORF">EPA99_13910</name>
</gene>
<evidence type="ECO:0000256" key="4">
    <source>
        <dbReference type="ARBA" id="ARBA00022553"/>
    </source>
</evidence>
<dbReference type="Pfam" id="PF00989">
    <property type="entry name" value="PAS"/>
    <property type="match status" value="1"/>
</dbReference>
<dbReference type="InterPro" id="IPR036097">
    <property type="entry name" value="HisK_dim/P_sf"/>
</dbReference>
<keyword evidence="10 14" id="KW-1133">Transmembrane helix</keyword>
<dbReference type="InterPro" id="IPR035965">
    <property type="entry name" value="PAS-like_dom_sf"/>
</dbReference>
<keyword evidence="4" id="KW-0597">Phosphoprotein</keyword>
<feature type="domain" description="Histidine kinase" evidence="15">
    <location>
        <begin position="460"/>
        <end position="680"/>
    </location>
</feature>
<feature type="domain" description="HAMP" evidence="17">
    <location>
        <begin position="275"/>
        <end position="329"/>
    </location>
</feature>
<dbReference type="SUPFAM" id="SSF55874">
    <property type="entry name" value="ATPase domain of HSP90 chaperone/DNA topoisomerase II/histidine kinase"/>
    <property type="match status" value="1"/>
</dbReference>
<dbReference type="GO" id="GO:0016020">
    <property type="term" value="C:membrane"/>
    <property type="evidence" value="ECO:0007669"/>
    <property type="project" value="UniProtKB-SubCell"/>
</dbReference>
<dbReference type="InterPro" id="IPR050351">
    <property type="entry name" value="BphY/WalK/GraS-like"/>
</dbReference>
<dbReference type="GO" id="GO:0007234">
    <property type="term" value="P:osmosensory signaling via phosphorelay pathway"/>
    <property type="evidence" value="ECO:0007669"/>
    <property type="project" value="TreeGrafter"/>
</dbReference>
<evidence type="ECO:0000256" key="3">
    <source>
        <dbReference type="ARBA" id="ARBA00012438"/>
    </source>
</evidence>
<evidence type="ECO:0000259" key="15">
    <source>
        <dbReference type="PROSITE" id="PS50109"/>
    </source>
</evidence>
<dbReference type="InterPro" id="IPR003660">
    <property type="entry name" value="HAMP_dom"/>
</dbReference>
<feature type="transmembrane region" description="Helical" evidence="14">
    <location>
        <begin position="251"/>
        <end position="274"/>
    </location>
</feature>
<dbReference type="SMART" id="SM00387">
    <property type="entry name" value="HATPase_c"/>
    <property type="match status" value="1"/>
</dbReference>
<dbReference type="SUPFAM" id="SSF47384">
    <property type="entry name" value="Homodimeric domain of signal transducing histidine kinase"/>
    <property type="match status" value="1"/>
</dbReference>
<evidence type="ECO:0000256" key="8">
    <source>
        <dbReference type="ARBA" id="ARBA00022777"/>
    </source>
</evidence>
<feature type="region of interest" description="Disordered" evidence="13">
    <location>
        <begin position="383"/>
        <end position="402"/>
    </location>
</feature>
<dbReference type="Gene3D" id="3.30.450.20">
    <property type="entry name" value="PAS domain"/>
    <property type="match status" value="1"/>
</dbReference>
<dbReference type="InterPro" id="IPR004358">
    <property type="entry name" value="Sig_transdc_His_kin-like_C"/>
</dbReference>
<dbReference type="Pfam" id="PF02518">
    <property type="entry name" value="HATPase_c"/>
    <property type="match status" value="1"/>
</dbReference>
<keyword evidence="8" id="KW-0418">Kinase</keyword>
<dbReference type="SUPFAM" id="SSF55785">
    <property type="entry name" value="PYP-like sensor domain (PAS domain)"/>
    <property type="match status" value="1"/>
</dbReference>
<evidence type="ECO:0000256" key="2">
    <source>
        <dbReference type="ARBA" id="ARBA00004141"/>
    </source>
</evidence>
<dbReference type="Gene3D" id="6.10.340.10">
    <property type="match status" value="1"/>
</dbReference>
<dbReference type="GO" id="GO:0030295">
    <property type="term" value="F:protein kinase activator activity"/>
    <property type="evidence" value="ECO:0007669"/>
    <property type="project" value="TreeGrafter"/>
</dbReference>
<reference evidence="18 19" key="1">
    <citation type="submission" date="2019-01" db="EMBL/GenBank/DDBJ databases">
        <title>Pseudoxanthomonas composti sp. nov., isolated from compost.</title>
        <authorList>
            <person name="Yang G."/>
        </authorList>
    </citation>
    <scope>NUCLEOTIDE SEQUENCE [LARGE SCALE GENOMIC DNA]</scope>
    <source>
        <strain evidence="18 19">GSS15</strain>
    </source>
</reference>
<dbReference type="Pfam" id="PF00512">
    <property type="entry name" value="HisKA"/>
    <property type="match status" value="1"/>
</dbReference>
<evidence type="ECO:0000259" key="16">
    <source>
        <dbReference type="PROSITE" id="PS50112"/>
    </source>
</evidence>
<accession>A0A4Q1JUM7</accession>
<dbReference type="OrthoDB" id="9809766at2"/>
<evidence type="ECO:0000259" key="17">
    <source>
        <dbReference type="PROSITE" id="PS50885"/>
    </source>
</evidence>
<dbReference type="PROSITE" id="PS50112">
    <property type="entry name" value="PAS"/>
    <property type="match status" value="1"/>
</dbReference>
<dbReference type="Gene3D" id="3.30.565.10">
    <property type="entry name" value="Histidine kinase-like ATPase, C-terminal domain"/>
    <property type="match status" value="1"/>
</dbReference>
<dbReference type="EC" id="2.7.13.3" evidence="3"/>
<dbReference type="PROSITE" id="PS50885">
    <property type="entry name" value="HAMP"/>
    <property type="match status" value="1"/>
</dbReference>
<dbReference type="SMART" id="SM00091">
    <property type="entry name" value="PAS"/>
    <property type="match status" value="1"/>
</dbReference>
<dbReference type="InterPro" id="IPR013767">
    <property type="entry name" value="PAS_fold"/>
</dbReference>
<comment type="caution">
    <text evidence="18">The sequence shown here is derived from an EMBL/GenBank/DDBJ whole genome shotgun (WGS) entry which is preliminary data.</text>
</comment>
<dbReference type="RefSeq" id="WP_129471834.1">
    <property type="nucleotide sequence ID" value="NZ_SAWZ01000007.1"/>
</dbReference>
<dbReference type="Pfam" id="PF00672">
    <property type="entry name" value="HAMP"/>
    <property type="match status" value="1"/>
</dbReference>
<proteinExistence type="predicted"/>
<dbReference type="InterPro" id="IPR000014">
    <property type="entry name" value="PAS"/>
</dbReference>
<keyword evidence="6 14" id="KW-0812">Transmembrane</keyword>
<dbReference type="InterPro" id="IPR005467">
    <property type="entry name" value="His_kinase_dom"/>
</dbReference>
<organism evidence="18 19">
    <name type="scientific">Pseudoxanthomonas composti</name>
    <dbReference type="NCBI Taxonomy" id="2137479"/>
    <lineage>
        <taxon>Bacteria</taxon>
        <taxon>Pseudomonadati</taxon>
        <taxon>Pseudomonadota</taxon>
        <taxon>Gammaproteobacteria</taxon>
        <taxon>Lysobacterales</taxon>
        <taxon>Lysobacteraceae</taxon>
        <taxon>Pseudoxanthomonas</taxon>
    </lineage>
</organism>
<dbReference type="PANTHER" id="PTHR42878">
    <property type="entry name" value="TWO-COMPONENT HISTIDINE KINASE"/>
    <property type="match status" value="1"/>
</dbReference>
<name>A0A4Q1JUM7_9GAMM</name>
<evidence type="ECO:0000256" key="14">
    <source>
        <dbReference type="SAM" id="Phobius"/>
    </source>
</evidence>
<dbReference type="CDD" id="cd00075">
    <property type="entry name" value="HATPase"/>
    <property type="match status" value="1"/>
</dbReference>
<comment type="catalytic activity">
    <reaction evidence="1">
        <text>ATP + protein L-histidine = ADP + protein N-phospho-L-histidine.</text>
        <dbReference type="EC" id="2.7.13.3"/>
    </reaction>
</comment>
<comment type="subcellular location">
    <subcellularLocation>
        <location evidence="2">Membrane</location>
        <topology evidence="2">Multi-pass membrane protein</topology>
    </subcellularLocation>
</comment>
<dbReference type="InterPro" id="IPR003661">
    <property type="entry name" value="HisK_dim/P_dom"/>
</dbReference>
<dbReference type="NCBIfam" id="TIGR00229">
    <property type="entry name" value="sensory_box"/>
    <property type="match status" value="1"/>
</dbReference>
<dbReference type="PROSITE" id="PS50109">
    <property type="entry name" value="HIS_KIN"/>
    <property type="match status" value="1"/>
</dbReference>
<evidence type="ECO:0000256" key="10">
    <source>
        <dbReference type="ARBA" id="ARBA00022989"/>
    </source>
</evidence>
<dbReference type="InterPro" id="IPR036890">
    <property type="entry name" value="HATPase_C_sf"/>
</dbReference>
<evidence type="ECO:0000256" key="6">
    <source>
        <dbReference type="ARBA" id="ARBA00022692"/>
    </source>
</evidence>
<dbReference type="AlphaFoldDB" id="A0A4Q1JUM7"/>
<keyword evidence="12 14" id="KW-0472">Membrane</keyword>
<evidence type="ECO:0000313" key="19">
    <source>
        <dbReference type="Proteomes" id="UP000289784"/>
    </source>
</evidence>
<dbReference type="SMART" id="SM00388">
    <property type="entry name" value="HisKA"/>
    <property type="match status" value="1"/>
</dbReference>
<dbReference type="PANTHER" id="PTHR42878:SF7">
    <property type="entry name" value="SENSOR HISTIDINE KINASE GLRK"/>
    <property type="match status" value="1"/>
</dbReference>
<sequence>MPRTRKLSRLLVLSHVSLAVLLCALLLATGAGTLRSVLRERAQAQVTQAGADALARLEDFRRDIAVVAVLLSERPTLRNYLQRGQARAAADFLETFRQTGRVDYLLAMREDGVFAQVGQAPPQTDRSGLVVDGKGVYWLVQVQPIARMEQSRVVAARRLGPQELAGHGSRGDRVSLLGEGFASTAADTDDARALLASYQHVKSTGIGETLPPDSRGDVARLDPIRGPQGDIEALLMVSLSREAVARDGVRWLTAFAIGSLVLAIIAASVAFWLARRIARPFGQVARAAERLGVGDLESPVVVPETDLVEPVALARSLDSMRLQLRAATERERAHRQELDAILDGVEDGIIAVDADRRIQYANRQFLALVGRDEADVIGQPYESVLTPEPNEHRPGQAADPVGDARRHGLAQASGRYLLRGRLRNLVIRSSAPPGGRQVAIVREETSAEAARAMRDSILANLSHEFQTPLAAQIASVEMLREHVHAGGDATSIKLVDSQYRGALRLSQLVDNLLDSVRLESGEMRLRREVVDLPALVRDAVDLMRPLTDQRDQHVMASLPHSERRLIGDAQRLSQVAINLLANANKFAPDQSTIWIELVWGEETVSLWVEDEGQGLPPLRHRADLFAPFRRSPDQEPSQRGTGLGLAIVRALVEQHGGEVVLAEPRHRRGARFGVVLPLEPA</sequence>
<dbReference type="PRINTS" id="PR00344">
    <property type="entry name" value="BCTRLSENSOR"/>
</dbReference>
<evidence type="ECO:0000256" key="9">
    <source>
        <dbReference type="ARBA" id="ARBA00022840"/>
    </source>
</evidence>
<keyword evidence="11" id="KW-0902">Two-component regulatory system</keyword>
<keyword evidence="19" id="KW-1185">Reference proteome</keyword>
<dbReference type="GO" id="GO:0000156">
    <property type="term" value="F:phosphorelay response regulator activity"/>
    <property type="evidence" value="ECO:0007669"/>
    <property type="project" value="TreeGrafter"/>
</dbReference>
<evidence type="ECO:0000256" key="1">
    <source>
        <dbReference type="ARBA" id="ARBA00000085"/>
    </source>
</evidence>
<evidence type="ECO:0000256" key="7">
    <source>
        <dbReference type="ARBA" id="ARBA00022741"/>
    </source>
</evidence>
<keyword evidence="5" id="KW-0808">Transferase</keyword>
<evidence type="ECO:0000256" key="5">
    <source>
        <dbReference type="ARBA" id="ARBA00022679"/>
    </source>
</evidence>
<evidence type="ECO:0000256" key="11">
    <source>
        <dbReference type="ARBA" id="ARBA00023012"/>
    </source>
</evidence>
<dbReference type="Gene3D" id="1.10.287.130">
    <property type="match status" value="1"/>
</dbReference>
<dbReference type="EMBL" id="SAWZ01000007">
    <property type="protein sequence ID" value="RXR03522.1"/>
    <property type="molecule type" value="Genomic_DNA"/>
</dbReference>
<dbReference type="GO" id="GO:0006355">
    <property type="term" value="P:regulation of DNA-templated transcription"/>
    <property type="evidence" value="ECO:0007669"/>
    <property type="project" value="InterPro"/>
</dbReference>